<dbReference type="InterPro" id="IPR000838">
    <property type="entry name" value="RNA_pol_sigma70_ECF_CS"/>
</dbReference>
<dbReference type="Pfam" id="PF04542">
    <property type="entry name" value="Sigma70_r2"/>
    <property type="match status" value="1"/>
</dbReference>
<dbReference type="PANTHER" id="PTHR43133">
    <property type="entry name" value="RNA POLYMERASE ECF-TYPE SIGMA FACTO"/>
    <property type="match status" value="1"/>
</dbReference>
<feature type="domain" description="RNA polymerase sigma-70 region 2" evidence="7">
    <location>
        <begin position="31"/>
        <end position="94"/>
    </location>
</feature>
<dbReference type="InterPro" id="IPR007627">
    <property type="entry name" value="RNA_pol_sigma70_r2"/>
</dbReference>
<evidence type="ECO:0000313" key="10">
    <source>
        <dbReference type="Proteomes" id="UP000321353"/>
    </source>
</evidence>
<dbReference type="SUPFAM" id="SSF88946">
    <property type="entry name" value="Sigma2 domain of RNA polymerase sigma factors"/>
    <property type="match status" value="1"/>
</dbReference>
<keyword evidence="2 6" id="KW-0805">Transcription regulation</keyword>
<dbReference type="PROSITE" id="PS01063">
    <property type="entry name" value="SIGMA70_ECF"/>
    <property type="match status" value="1"/>
</dbReference>
<keyword evidence="5 6" id="KW-0804">Transcription</keyword>
<dbReference type="GO" id="GO:0003677">
    <property type="term" value="F:DNA binding"/>
    <property type="evidence" value="ECO:0007669"/>
    <property type="project" value="UniProtKB-KW"/>
</dbReference>
<evidence type="ECO:0000256" key="6">
    <source>
        <dbReference type="RuleBase" id="RU000716"/>
    </source>
</evidence>
<evidence type="ECO:0000256" key="3">
    <source>
        <dbReference type="ARBA" id="ARBA00023082"/>
    </source>
</evidence>
<keyword evidence="10" id="KW-1185">Reference proteome</keyword>
<organism evidence="9 10">
    <name type="scientific">Stieleria maiorica</name>
    <dbReference type="NCBI Taxonomy" id="2795974"/>
    <lineage>
        <taxon>Bacteria</taxon>
        <taxon>Pseudomonadati</taxon>
        <taxon>Planctomycetota</taxon>
        <taxon>Planctomycetia</taxon>
        <taxon>Pirellulales</taxon>
        <taxon>Pirellulaceae</taxon>
        <taxon>Stieleria</taxon>
    </lineage>
</organism>
<dbReference type="Gene3D" id="1.10.1740.10">
    <property type="match status" value="1"/>
</dbReference>
<gene>
    <name evidence="9" type="primary">rpoE_3</name>
    <name evidence="9" type="ORF">Mal15_09240</name>
</gene>
<dbReference type="AlphaFoldDB" id="A0A5B9MBF6"/>
<dbReference type="Proteomes" id="UP000321353">
    <property type="component" value="Chromosome"/>
</dbReference>
<dbReference type="EMBL" id="CP036264">
    <property type="protein sequence ID" value="QEF96894.1"/>
    <property type="molecule type" value="Genomic_DNA"/>
</dbReference>
<dbReference type="InterPro" id="IPR013249">
    <property type="entry name" value="RNA_pol_sigma70_r4_t2"/>
</dbReference>
<dbReference type="GO" id="GO:0006352">
    <property type="term" value="P:DNA-templated transcription initiation"/>
    <property type="evidence" value="ECO:0007669"/>
    <property type="project" value="InterPro"/>
</dbReference>
<dbReference type="InterPro" id="IPR013325">
    <property type="entry name" value="RNA_pol_sigma_r2"/>
</dbReference>
<dbReference type="KEGG" id="smam:Mal15_09240"/>
<dbReference type="InterPro" id="IPR013324">
    <property type="entry name" value="RNA_pol_sigma_r3/r4-like"/>
</dbReference>
<dbReference type="Gene3D" id="1.10.10.10">
    <property type="entry name" value="Winged helix-like DNA-binding domain superfamily/Winged helix DNA-binding domain"/>
    <property type="match status" value="1"/>
</dbReference>
<dbReference type="InterPro" id="IPR036388">
    <property type="entry name" value="WH-like_DNA-bd_sf"/>
</dbReference>
<evidence type="ECO:0000259" key="8">
    <source>
        <dbReference type="Pfam" id="PF08281"/>
    </source>
</evidence>
<evidence type="ECO:0000256" key="5">
    <source>
        <dbReference type="ARBA" id="ARBA00023163"/>
    </source>
</evidence>
<keyword evidence="3 6" id="KW-0731">Sigma factor</keyword>
<dbReference type="Pfam" id="PF08281">
    <property type="entry name" value="Sigma70_r4_2"/>
    <property type="match status" value="1"/>
</dbReference>
<evidence type="ECO:0000313" key="9">
    <source>
        <dbReference type="EMBL" id="QEF96894.1"/>
    </source>
</evidence>
<dbReference type="NCBIfam" id="TIGR02937">
    <property type="entry name" value="sigma70-ECF"/>
    <property type="match status" value="1"/>
</dbReference>
<comment type="similarity">
    <text evidence="1 6">Belongs to the sigma-70 factor family. ECF subfamily.</text>
</comment>
<feature type="domain" description="RNA polymerase sigma factor 70 region 4 type 2" evidence="8">
    <location>
        <begin position="128"/>
        <end position="178"/>
    </location>
</feature>
<evidence type="ECO:0000256" key="2">
    <source>
        <dbReference type="ARBA" id="ARBA00023015"/>
    </source>
</evidence>
<protein>
    <recommendedName>
        <fullName evidence="6">RNA polymerase sigma factor</fullName>
    </recommendedName>
</protein>
<keyword evidence="4 6" id="KW-0238">DNA-binding</keyword>
<name>A0A5B9MBF6_9BACT</name>
<dbReference type="SUPFAM" id="SSF88659">
    <property type="entry name" value="Sigma3 and sigma4 domains of RNA polymerase sigma factors"/>
    <property type="match status" value="1"/>
</dbReference>
<dbReference type="GO" id="GO:0016987">
    <property type="term" value="F:sigma factor activity"/>
    <property type="evidence" value="ECO:0007669"/>
    <property type="project" value="UniProtKB-KW"/>
</dbReference>
<dbReference type="RefSeq" id="WP_147866640.1">
    <property type="nucleotide sequence ID" value="NZ_CP036264.1"/>
</dbReference>
<sequence length="196" mass="22558">MNPEVSEEIHRCVQAVVDGDRSSFRRVVEIMLPVIRAYVAARSLPGVDVDEIVQRTFVEAYKSIGKYRAGSDLQAWLVTIARFQTMMEVTRLRRQADYHSRYIPVALARQMESQLACDATEDERLTFLRECLGQIKESSRELIHRRYAEDLSMEDIAATMKRTAGAVRKELCLVRKRLHECIEHKTSLTREVGGEQ</sequence>
<reference evidence="9 10" key="1">
    <citation type="submission" date="2019-02" db="EMBL/GenBank/DDBJ databases">
        <title>Planctomycetal bacteria perform biofilm scaping via a novel small molecule.</title>
        <authorList>
            <person name="Jeske O."/>
            <person name="Boedeker C."/>
            <person name="Wiegand S."/>
            <person name="Breitling P."/>
            <person name="Kallscheuer N."/>
            <person name="Jogler M."/>
            <person name="Rohde M."/>
            <person name="Petersen J."/>
            <person name="Medema M.H."/>
            <person name="Surup F."/>
            <person name="Jogler C."/>
        </authorList>
    </citation>
    <scope>NUCLEOTIDE SEQUENCE [LARGE SCALE GENOMIC DNA]</scope>
    <source>
        <strain evidence="9 10">Mal15</strain>
    </source>
</reference>
<dbReference type="PANTHER" id="PTHR43133:SF51">
    <property type="entry name" value="RNA POLYMERASE SIGMA FACTOR"/>
    <property type="match status" value="1"/>
</dbReference>
<proteinExistence type="inferred from homology"/>
<evidence type="ECO:0000256" key="4">
    <source>
        <dbReference type="ARBA" id="ARBA00023125"/>
    </source>
</evidence>
<evidence type="ECO:0000259" key="7">
    <source>
        <dbReference type="Pfam" id="PF04542"/>
    </source>
</evidence>
<dbReference type="InterPro" id="IPR014284">
    <property type="entry name" value="RNA_pol_sigma-70_dom"/>
</dbReference>
<dbReference type="InterPro" id="IPR039425">
    <property type="entry name" value="RNA_pol_sigma-70-like"/>
</dbReference>
<evidence type="ECO:0000256" key="1">
    <source>
        <dbReference type="ARBA" id="ARBA00010641"/>
    </source>
</evidence>
<accession>A0A5B9MBF6</accession>